<name>A0A0F9R3U5_9ZZZZ</name>
<accession>A0A0F9R3U5</accession>
<keyword evidence="1" id="KW-0175">Coiled coil</keyword>
<evidence type="ECO:0000313" key="2">
    <source>
        <dbReference type="EMBL" id="KKN49449.1"/>
    </source>
</evidence>
<sequence>MPRKKNPKDLIKGAVAESHDLELAKAKTEAAKWRRQCKEATKTAVEMEARADMLVGLPDMPSIQKFKPSKKAKAGTVAAVVPASDWHVEERVFWASVSGKNRFNLRIAEARIKTFYQKVLEMIEWQNYQAPVSEIWYPQLGDLLSGYIHEELLETNTLSPTEACVFLQEMICSGIDLWLRETKLPIYIPTCCGNHARTTAKKRIKTNHRNSFEWLLYMTLAKYYASEPRVTWLIGEGYWNIQTIMGRKVRFHHGDGLRFLGGVGGITIPVNKAIDKWQKITACDFDIFGHWHQYLYHYPSWVSCGCLIGYSEYALEVCKAEFQHPTQTFIVIDRGLGISLCTPIYLEKPKRGRKK</sequence>
<feature type="coiled-coil region" evidence="1">
    <location>
        <begin position="16"/>
        <end position="50"/>
    </location>
</feature>
<protein>
    <submittedName>
        <fullName evidence="2">Uncharacterized protein</fullName>
    </submittedName>
</protein>
<dbReference type="AlphaFoldDB" id="A0A0F9R3U5"/>
<organism evidence="2">
    <name type="scientific">marine sediment metagenome</name>
    <dbReference type="NCBI Taxonomy" id="412755"/>
    <lineage>
        <taxon>unclassified sequences</taxon>
        <taxon>metagenomes</taxon>
        <taxon>ecological metagenomes</taxon>
    </lineage>
</organism>
<gene>
    <name evidence="2" type="ORF">LCGC14_0642860</name>
</gene>
<reference evidence="2" key="1">
    <citation type="journal article" date="2015" name="Nature">
        <title>Complex archaea that bridge the gap between prokaryotes and eukaryotes.</title>
        <authorList>
            <person name="Spang A."/>
            <person name="Saw J.H."/>
            <person name="Jorgensen S.L."/>
            <person name="Zaremba-Niedzwiedzka K."/>
            <person name="Martijn J."/>
            <person name="Lind A.E."/>
            <person name="van Eijk R."/>
            <person name="Schleper C."/>
            <person name="Guy L."/>
            <person name="Ettema T.J."/>
        </authorList>
    </citation>
    <scope>NUCLEOTIDE SEQUENCE</scope>
</reference>
<dbReference type="SUPFAM" id="SSF56300">
    <property type="entry name" value="Metallo-dependent phosphatases"/>
    <property type="match status" value="1"/>
</dbReference>
<comment type="caution">
    <text evidence="2">The sequence shown here is derived from an EMBL/GenBank/DDBJ whole genome shotgun (WGS) entry which is preliminary data.</text>
</comment>
<dbReference type="InterPro" id="IPR029052">
    <property type="entry name" value="Metallo-depent_PP-like"/>
</dbReference>
<proteinExistence type="predicted"/>
<evidence type="ECO:0000256" key="1">
    <source>
        <dbReference type="SAM" id="Coils"/>
    </source>
</evidence>
<dbReference type="EMBL" id="LAZR01001168">
    <property type="protein sequence ID" value="KKN49449.1"/>
    <property type="molecule type" value="Genomic_DNA"/>
</dbReference>